<evidence type="ECO:0000313" key="3">
    <source>
        <dbReference type="Proteomes" id="UP000190102"/>
    </source>
</evidence>
<evidence type="ECO:0000313" key="2">
    <source>
        <dbReference type="EMBL" id="SJZ70632.1"/>
    </source>
</evidence>
<organism evidence="2 3">
    <name type="scientific">Trichlorobacter thiogenes</name>
    <dbReference type="NCBI Taxonomy" id="115783"/>
    <lineage>
        <taxon>Bacteria</taxon>
        <taxon>Pseudomonadati</taxon>
        <taxon>Thermodesulfobacteriota</taxon>
        <taxon>Desulfuromonadia</taxon>
        <taxon>Geobacterales</taxon>
        <taxon>Geobacteraceae</taxon>
        <taxon>Trichlorobacter</taxon>
    </lineage>
</organism>
<dbReference type="InterPro" id="IPR025497">
    <property type="entry name" value="PatA-like_N"/>
</dbReference>
<name>A0A1T4MUG6_9BACT</name>
<feature type="domain" description="PatA-like N-terminal" evidence="1">
    <location>
        <begin position="13"/>
        <end position="109"/>
    </location>
</feature>
<proteinExistence type="predicted"/>
<dbReference type="RefSeq" id="WP_078789727.1">
    <property type="nucleotide sequence ID" value="NZ_FUWR01000006.1"/>
</dbReference>
<evidence type="ECO:0000259" key="1">
    <source>
        <dbReference type="Pfam" id="PF14332"/>
    </source>
</evidence>
<protein>
    <recommendedName>
        <fullName evidence="1">PatA-like N-terminal domain-containing protein</fullName>
    </recommendedName>
</protein>
<dbReference type="PANTHER" id="PTHR36304:SF4">
    <property type="entry name" value="DUF4388 DOMAIN-CONTAINING PROTEIN"/>
    <property type="match status" value="1"/>
</dbReference>
<dbReference type="Proteomes" id="UP000190102">
    <property type="component" value="Unassembled WGS sequence"/>
</dbReference>
<sequence length="235" mass="24690">MSSTAQQTTGFDGEVSGMSLTDLLQIKAMGRFSGRIVVEQNGKSGHLFFREGDLVHAQLDQFEGKDAFARVLAWGGGTFRAEPKVGTTRQTINENFQYLLLDALRLQDEIAAGLEQQNPAAETAQVPKGGGMKDRLSGIAGLQDVALTDRSGTVVQSIGSNAESLAAQGMYLVSTSSQIGDELGLGSFKGAVVQGVSGHIVSLEGAKNYLFVGVQGEAKPSAVEAEVRRALGNQG</sequence>
<keyword evidence="3" id="KW-1185">Reference proteome</keyword>
<dbReference type="STRING" id="115783.SAMN02745119_01410"/>
<dbReference type="EMBL" id="FUWR01000006">
    <property type="protein sequence ID" value="SJZ70632.1"/>
    <property type="molecule type" value="Genomic_DNA"/>
</dbReference>
<dbReference type="PANTHER" id="PTHR36304">
    <property type="entry name" value="DOMAIN GTPASE-ACTIVATING PROTEIN, PUTATIVE-RELATED-RELATED"/>
    <property type="match status" value="1"/>
</dbReference>
<dbReference type="Pfam" id="PF14332">
    <property type="entry name" value="DUF4388"/>
    <property type="match status" value="1"/>
</dbReference>
<accession>A0A1T4MUG6</accession>
<dbReference type="SUPFAM" id="SSF103196">
    <property type="entry name" value="Roadblock/LC7 domain"/>
    <property type="match status" value="1"/>
</dbReference>
<reference evidence="3" key="1">
    <citation type="submission" date="2017-02" db="EMBL/GenBank/DDBJ databases">
        <authorList>
            <person name="Varghese N."/>
            <person name="Submissions S."/>
        </authorList>
    </citation>
    <scope>NUCLEOTIDE SEQUENCE [LARGE SCALE GENOMIC DNA]</scope>
    <source>
        <strain evidence="3">ATCC BAA-34</strain>
    </source>
</reference>
<dbReference type="OrthoDB" id="5393715at2"/>
<dbReference type="AlphaFoldDB" id="A0A1T4MUG6"/>
<dbReference type="Gene3D" id="3.30.450.30">
    <property type="entry name" value="Dynein light chain 2a, cytoplasmic"/>
    <property type="match status" value="1"/>
</dbReference>
<gene>
    <name evidence="2" type="ORF">SAMN02745119_01410</name>
</gene>